<comment type="caution">
    <text evidence="2">The sequence shown here is derived from an EMBL/GenBank/DDBJ whole genome shotgun (WGS) entry which is preliminary data.</text>
</comment>
<proteinExistence type="predicted"/>
<dbReference type="PANTHER" id="PTHR40446:SF2">
    <property type="entry name" value="N-ACETYLGLUCOSAMINE-1-PHOSPHODIESTER ALPHA-N-ACETYLGLUCOSAMINIDASE"/>
    <property type="match status" value="1"/>
</dbReference>
<dbReference type="EMBL" id="WPAF01000002">
    <property type="protein sequence ID" value="KAF0135035.1"/>
    <property type="molecule type" value="Genomic_DNA"/>
</dbReference>
<protein>
    <submittedName>
        <fullName evidence="2">SpoIID/LytB domain-containing protein</fullName>
    </submittedName>
</protein>
<feature type="non-terminal residue" evidence="2">
    <location>
        <position position="1"/>
    </location>
</feature>
<evidence type="ECO:0000313" key="2">
    <source>
        <dbReference type="EMBL" id="KAF0135035.1"/>
    </source>
</evidence>
<organism evidence="2 3">
    <name type="scientific">Candidatus Saganbacteria bacterium</name>
    <dbReference type="NCBI Taxonomy" id="2575572"/>
    <lineage>
        <taxon>Bacteria</taxon>
        <taxon>Bacillati</taxon>
        <taxon>Saganbacteria</taxon>
    </lineage>
</organism>
<dbReference type="Pfam" id="PF09992">
    <property type="entry name" value="NAGPA"/>
    <property type="match status" value="1"/>
</dbReference>
<accession>A0A833L4T6</accession>
<feature type="domain" description="Phosphodiester glycosidase" evidence="1">
    <location>
        <begin position="9"/>
        <end position="173"/>
    </location>
</feature>
<reference evidence="2 3" key="1">
    <citation type="submission" date="2019-12" db="EMBL/GenBank/DDBJ databases">
        <authorList>
            <person name="Wolfe R."/>
            <person name="Danczak R."/>
            <person name="Wilkins M."/>
        </authorList>
    </citation>
    <scope>NUCLEOTIDE SEQUENCE [LARGE SCALE GENOMIC DNA]</scope>
    <source>
        <strain evidence="2">X2_MaxBin.013</strain>
    </source>
</reference>
<evidence type="ECO:0000259" key="1">
    <source>
        <dbReference type="Pfam" id="PF09992"/>
    </source>
</evidence>
<dbReference type="PANTHER" id="PTHR40446">
    <property type="entry name" value="N-ACETYLGLUCOSAMINE-1-PHOSPHODIESTER ALPHA-N-ACETYLGLUCOSAMINIDASE"/>
    <property type="match status" value="1"/>
</dbReference>
<dbReference type="Proteomes" id="UP000488506">
    <property type="component" value="Unassembled WGS sequence"/>
</dbReference>
<evidence type="ECO:0000313" key="3">
    <source>
        <dbReference type="Proteomes" id="UP000488506"/>
    </source>
</evidence>
<gene>
    <name evidence="2" type="ORF">FD145_173</name>
</gene>
<dbReference type="InterPro" id="IPR018711">
    <property type="entry name" value="NAGPA"/>
</dbReference>
<dbReference type="AlphaFoldDB" id="A0A833L4T6"/>
<name>A0A833L4T6_UNCSA</name>
<sequence length="179" mass="19175">RIGNSRIPENGYVLSAGSLYAEQLASVVKIGDDVGTFLNLIPYSANISNKVAHLVGGGPRLLKGGRVYISKYEEKFRPDIAKGRAARTAVGITKNGKILFVTVDGRPRKKIKKKEGFSIGMTLTELAYFMLSQGAVDALNLDGGSSSTMSINGVVINRPAGGYEQNVSNAIILKPRNTF</sequence>